<gene>
    <name evidence="2" type="ORF">EDL80_02790</name>
</gene>
<dbReference type="EMBL" id="CP033455">
    <property type="protein sequence ID" value="QGR03482.1"/>
    <property type="molecule type" value="Genomic_DNA"/>
</dbReference>
<dbReference type="Proteomes" id="UP000422822">
    <property type="component" value="Chromosome"/>
</dbReference>
<keyword evidence="1" id="KW-1133">Transmembrane helix</keyword>
<keyword evidence="1" id="KW-0472">Membrane</keyword>
<organism evidence="2 3">
    <name type="scientific">Ehrlichia ruminantium</name>
    <name type="common">heartwater rickettsia</name>
    <name type="synonym">Cowdria ruminantium</name>
    <dbReference type="NCBI Taxonomy" id="779"/>
    <lineage>
        <taxon>Bacteria</taxon>
        <taxon>Pseudomonadati</taxon>
        <taxon>Pseudomonadota</taxon>
        <taxon>Alphaproteobacteria</taxon>
        <taxon>Rickettsiales</taxon>
        <taxon>Anaplasmataceae</taxon>
        <taxon>Ehrlichia</taxon>
    </lineage>
</organism>
<accession>A0AAE6Q931</accession>
<sequence>MSVILESVCCVFMLISINLLMFLANTDSASNTLVSARLIIAPIKCGYENSGKLDVLIPQNHDIATIIDSTVNITEAQRQIPNTIFNSV</sequence>
<keyword evidence="1" id="KW-0812">Transmembrane</keyword>
<name>A0AAE6Q931_EHRRU</name>
<keyword evidence="3" id="KW-1185">Reference proteome</keyword>
<evidence type="ECO:0000313" key="2">
    <source>
        <dbReference type="EMBL" id="QGR03482.1"/>
    </source>
</evidence>
<dbReference type="RefSeq" id="WP_158406665.1">
    <property type="nucleotide sequence ID" value="NZ_CP033454.1"/>
</dbReference>
<proteinExistence type="predicted"/>
<evidence type="ECO:0000313" key="3">
    <source>
        <dbReference type="Proteomes" id="UP000422822"/>
    </source>
</evidence>
<dbReference type="AlphaFoldDB" id="A0AAE6Q931"/>
<reference evidence="2 3" key="1">
    <citation type="submission" date="2018-10" db="EMBL/GenBank/DDBJ databases">
        <title>Propagation and draft genome sequences of three atypical Erhlichia ruminantium isolates.</title>
        <authorList>
            <person name="Liebenberg J."/>
            <person name="Steyn H."/>
            <person name="Josemans A."/>
            <person name="Zweygarth E."/>
        </authorList>
    </citation>
    <scope>NUCLEOTIDE SEQUENCE [LARGE SCALE GENOMIC DNA]</scope>
    <source>
        <strain evidence="2 3">Omatjenne</strain>
    </source>
</reference>
<evidence type="ECO:0000256" key="1">
    <source>
        <dbReference type="SAM" id="Phobius"/>
    </source>
</evidence>
<protein>
    <submittedName>
        <fullName evidence="2">Uncharacterized protein</fullName>
    </submittedName>
</protein>
<feature type="transmembrane region" description="Helical" evidence="1">
    <location>
        <begin position="7"/>
        <end position="24"/>
    </location>
</feature>